<accession>A0A498IHP1</accession>
<gene>
    <name evidence="1" type="ORF">DVH24_002391</name>
</gene>
<name>A0A498IHP1_MALDO</name>
<reference evidence="1 2" key="1">
    <citation type="submission" date="2018-10" db="EMBL/GenBank/DDBJ databases">
        <title>A high-quality apple genome assembly.</title>
        <authorList>
            <person name="Hu J."/>
        </authorList>
    </citation>
    <scope>NUCLEOTIDE SEQUENCE [LARGE SCALE GENOMIC DNA]</scope>
    <source>
        <strain evidence="2">cv. HFTH1</strain>
        <tissue evidence="1">Young leaf</tissue>
    </source>
</reference>
<evidence type="ECO:0000313" key="1">
    <source>
        <dbReference type="EMBL" id="RXH82619.1"/>
    </source>
</evidence>
<organism evidence="1 2">
    <name type="scientific">Malus domestica</name>
    <name type="common">Apple</name>
    <name type="synonym">Pyrus malus</name>
    <dbReference type="NCBI Taxonomy" id="3750"/>
    <lineage>
        <taxon>Eukaryota</taxon>
        <taxon>Viridiplantae</taxon>
        <taxon>Streptophyta</taxon>
        <taxon>Embryophyta</taxon>
        <taxon>Tracheophyta</taxon>
        <taxon>Spermatophyta</taxon>
        <taxon>Magnoliopsida</taxon>
        <taxon>eudicotyledons</taxon>
        <taxon>Gunneridae</taxon>
        <taxon>Pentapetalae</taxon>
        <taxon>rosids</taxon>
        <taxon>fabids</taxon>
        <taxon>Rosales</taxon>
        <taxon>Rosaceae</taxon>
        <taxon>Amygdaloideae</taxon>
        <taxon>Maleae</taxon>
        <taxon>Malus</taxon>
    </lineage>
</organism>
<dbReference type="EMBL" id="RDQH01000337">
    <property type="protein sequence ID" value="RXH82619.1"/>
    <property type="molecule type" value="Genomic_DNA"/>
</dbReference>
<keyword evidence="2" id="KW-1185">Reference proteome</keyword>
<proteinExistence type="predicted"/>
<dbReference type="Proteomes" id="UP000290289">
    <property type="component" value="Chromosome 11"/>
</dbReference>
<protein>
    <recommendedName>
        <fullName evidence="3">Retrotransposon gag domain-containing protein</fullName>
    </recommendedName>
</protein>
<comment type="caution">
    <text evidence="1">The sequence shown here is derived from an EMBL/GenBank/DDBJ whole genome shotgun (WGS) entry which is preliminary data.</text>
</comment>
<sequence length="118" mass="13928">MLPSTLEGPTMRWFLKLLGKSIDCFEILADLFTNTYSDYHDTRKHHKTIRKGESFRANLKFFHSELVETIGWPPWLSNKAFIFTHLFSKSQTKKSTTTFLWRSASIWRMATLTETIKH</sequence>
<evidence type="ECO:0000313" key="2">
    <source>
        <dbReference type="Proteomes" id="UP000290289"/>
    </source>
</evidence>
<evidence type="ECO:0008006" key="3">
    <source>
        <dbReference type="Google" id="ProtNLM"/>
    </source>
</evidence>
<dbReference type="AlphaFoldDB" id="A0A498IHP1"/>